<feature type="chain" id="PRO_5034016699" evidence="1">
    <location>
        <begin position="20"/>
        <end position="371"/>
    </location>
</feature>
<protein>
    <submittedName>
        <fullName evidence="3">Serine hydrolase</fullName>
    </submittedName>
</protein>
<keyword evidence="4" id="KW-1185">Reference proteome</keyword>
<reference evidence="3 4" key="1">
    <citation type="submission" date="2019-08" db="EMBL/GenBank/DDBJ databases">
        <title>Genomes of Antarctic Bizionia species.</title>
        <authorList>
            <person name="Bowman J.P."/>
        </authorList>
    </citation>
    <scope>NUCLEOTIDE SEQUENCE [LARGE SCALE GENOMIC DNA]</scope>
    <source>
        <strain evidence="3 4">HFD</strain>
    </source>
</reference>
<gene>
    <name evidence="3" type="ORF">ES676_09660</name>
</gene>
<evidence type="ECO:0000259" key="2">
    <source>
        <dbReference type="Pfam" id="PF00144"/>
    </source>
</evidence>
<evidence type="ECO:0000256" key="1">
    <source>
        <dbReference type="SAM" id="SignalP"/>
    </source>
</evidence>
<dbReference type="Pfam" id="PF00144">
    <property type="entry name" value="Beta-lactamase"/>
    <property type="match status" value="1"/>
</dbReference>
<sequence>MKKIKLLGLIALICFNLNAQNNQFTPTQNNDGWKTENHLKNSSKIQEMDSLITKGDFKEISSVVIAHNGKVIFENYYNDNNIDTKHNTRSATKTITGTLIGSLIQDGSLKSVDEKASKYSKVKNLQNPDSRKDDITIEDLLTMSSILECNDWDQNSRGQEEKMYIIEDWVKFYWDLPIKGFPEWITKPKDTKYGRSFSYCTAGVVVLGDVINNISGSLKNYADKALFSKLGITDYHWQITPTGLPMTGGGLGLRSRDLLKIGQLYLNDGKWNNEQIITADFVSKSTKPHSEVGMFDYEYGYLWWLSEFGKEEKVKASFMSGTGGNKIAIFPELNLVVVLTSTFYNGGMNSHNQTTVLLNEYIVPEIKKLKK</sequence>
<dbReference type="SUPFAM" id="SSF56601">
    <property type="entry name" value="beta-lactamase/transpeptidase-like"/>
    <property type="match status" value="1"/>
</dbReference>
<proteinExistence type="predicted"/>
<dbReference type="Gene3D" id="3.40.710.10">
    <property type="entry name" value="DD-peptidase/beta-lactamase superfamily"/>
    <property type="match status" value="1"/>
</dbReference>
<dbReference type="RefSeq" id="WP_148370122.1">
    <property type="nucleotide sequence ID" value="NZ_VSKM01000009.1"/>
</dbReference>
<dbReference type="InterPro" id="IPR001466">
    <property type="entry name" value="Beta-lactam-related"/>
</dbReference>
<comment type="caution">
    <text evidence="3">The sequence shown here is derived from an EMBL/GenBank/DDBJ whole genome shotgun (WGS) entry which is preliminary data.</text>
</comment>
<evidence type="ECO:0000313" key="4">
    <source>
        <dbReference type="Proteomes" id="UP000323324"/>
    </source>
</evidence>
<dbReference type="PANTHER" id="PTHR43283">
    <property type="entry name" value="BETA-LACTAMASE-RELATED"/>
    <property type="match status" value="1"/>
</dbReference>
<dbReference type="GO" id="GO:0016787">
    <property type="term" value="F:hydrolase activity"/>
    <property type="evidence" value="ECO:0007669"/>
    <property type="project" value="UniProtKB-KW"/>
</dbReference>
<organism evidence="3 4">
    <name type="scientific">Bizionia saleffrena</name>
    <dbReference type="NCBI Taxonomy" id="291189"/>
    <lineage>
        <taxon>Bacteria</taxon>
        <taxon>Pseudomonadati</taxon>
        <taxon>Bacteroidota</taxon>
        <taxon>Flavobacteriia</taxon>
        <taxon>Flavobacteriales</taxon>
        <taxon>Flavobacteriaceae</taxon>
        <taxon>Bizionia</taxon>
    </lineage>
</organism>
<dbReference type="InterPro" id="IPR050789">
    <property type="entry name" value="Diverse_Enzym_Activities"/>
</dbReference>
<feature type="domain" description="Beta-lactamase-related" evidence="2">
    <location>
        <begin position="62"/>
        <end position="343"/>
    </location>
</feature>
<dbReference type="PANTHER" id="PTHR43283:SF7">
    <property type="entry name" value="BETA-LACTAMASE-RELATED DOMAIN-CONTAINING PROTEIN"/>
    <property type="match status" value="1"/>
</dbReference>
<name>A0A8H2LCD5_9FLAO</name>
<accession>A0A8H2LCD5</accession>
<dbReference type="AlphaFoldDB" id="A0A8H2LCD5"/>
<evidence type="ECO:0000313" key="3">
    <source>
        <dbReference type="EMBL" id="TYB73014.1"/>
    </source>
</evidence>
<dbReference type="InterPro" id="IPR012338">
    <property type="entry name" value="Beta-lactam/transpept-like"/>
</dbReference>
<dbReference type="EMBL" id="VSKM01000009">
    <property type="protein sequence ID" value="TYB73014.1"/>
    <property type="molecule type" value="Genomic_DNA"/>
</dbReference>
<keyword evidence="3" id="KW-0378">Hydrolase</keyword>
<dbReference type="Proteomes" id="UP000323324">
    <property type="component" value="Unassembled WGS sequence"/>
</dbReference>
<feature type="signal peptide" evidence="1">
    <location>
        <begin position="1"/>
        <end position="19"/>
    </location>
</feature>
<keyword evidence="1" id="KW-0732">Signal</keyword>